<name>A0ABY5PH33_9ACTN</name>
<proteinExistence type="predicted"/>
<sequence length="605" mass="63216">MPSLHPRRFGAGFIAALLVTVLSAPAAGATELTTVAPDGHVSEQTTVDSTTDATSAVLDSLQDEPAATTGALRGTGDNVDGELGLGRRGSETNFGVTGTAMDWTAAAAGDDFTCAIRVPGTLWCWGENGLAQLGLGDRTDRETPVQVGTAATWTSVTAGRTHACATQSNGTLWCWGEGSYGKLGLNSVTTFATPQRVAGTAWKAASATIDSTCAVKTDGTLWCWGYNGSGQLGQGDVTSERTPQRVGTATTWDTVSSGGYHTCATQTNRSLWCWGDNNLGEAGVGNVTKQNSPVRVGTTNDWSAVSAAFDSTCAIRTNGTLWCWGYNGSGELGLGHTLNQRTPQQVGVDETWTSLAAGRYSTCAIKADTTLWCWGYNAIGQLGHGDTARRTEPTQVVTPVTAIAVAPGAAADHTMVVTGDTTPIDACPEQPLAQAFASLGDLAEYTLAPGGDFESSVEHWSLKHAAVVDGNETVGIMPGAKSLRIGGVGTTGTPEVISPPFCINETNPHFRFLVKSLAATNNLYTSIRFRPRFNPSYVVELTSETAPGAPGSWRASGMHPLATRIAESLIAKGGTVQLVFRTTASANSRGGVQVDSVLVDPYRRR</sequence>
<evidence type="ECO:0000313" key="3">
    <source>
        <dbReference type="EMBL" id="UUY03966.1"/>
    </source>
</evidence>
<feature type="region of interest" description="Disordered" evidence="1">
    <location>
        <begin position="64"/>
        <end position="90"/>
    </location>
</feature>
<dbReference type="PANTHER" id="PTHR45982">
    <property type="entry name" value="REGULATOR OF CHROMOSOME CONDENSATION"/>
    <property type="match status" value="1"/>
</dbReference>
<organism evidence="3 4">
    <name type="scientific">Svornostia abyssi</name>
    <dbReference type="NCBI Taxonomy" id="2898438"/>
    <lineage>
        <taxon>Bacteria</taxon>
        <taxon>Bacillati</taxon>
        <taxon>Actinomycetota</taxon>
        <taxon>Thermoleophilia</taxon>
        <taxon>Solirubrobacterales</taxon>
        <taxon>Baekduiaceae</taxon>
        <taxon>Svornostia</taxon>
    </lineage>
</organism>
<evidence type="ECO:0000313" key="4">
    <source>
        <dbReference type="Proteomes" id="UP001058860"/>
    </source>
</evidence>
<dbReference type="Pfam" id="PF00415">
    <property type="entry name" value="RCC1"/>
    <property type="match status" value="5"/>
</dbReference>
<dbReference type="PANTHER" id="PTHR45982:SF1">
    <property type="entry name" value="REGULATOR OF CHROMOSOME CONDENSATION"/>
    <property type="match status" value="1"/>
</dbReference>
<evidence type="ECO:0000256" key="2">
    <source>
        <dbReference type="SAM" id="SignalP"/>
    </source>
</evidence>
<reference evidence="4" key="1">
    <citation type="submission" date="2021-11" db="EMBL/GenBank/DDBJ databases">
        <title>Cultivation dependent microbiological survey of springs from the worlds oldest radium mine currently devoted to the extraction of radon-saturated water.</title>
        <authorList>
            <person name="Kapinusova G."/>
            <person name="Smrhova T."/>
            <person name="Strejcek M."/>
            <person name="Suman J."/>
            <person name="Jani K."/>
            <person name="Pajer P."/>
            <person name="Uhlik O."/>
        </authorList>
    </citation>
    <scope>NUCLEOTIDE SEQUENCE [LARGE SCALE GENOMIC DNA]</scope>
    <source>
        <strain evidence="4">J379</strain>
    </source>
</reference>
<dbReference type="InterPro" id="IPR051553">
    <property type="entry name" value="Ran_GTPase-activating"/>
</dbReference>
<dbReference type="Gene3D" id="2.130.10.30">
    <property type="entry name" value="Regulator of chromosome condensation 1/beta-lactamase-inhibitor protein II"/>
    <property type="match status" value="2"/>
</dbReference>
<protein>
    <submittedName>
        <fullName evidence="3">Uncharacterized protein</fullName>
    </submittedName>
</protein>
<feature type="signal peptide" evidence="2">
    <location>
        <begin position="1"/>
        <end position="26"/>
    </location>
</feature>
<dbReference type="SUPFAM" id="SSF50985">
    <property type="entry name" value="RCC1/BLIP-II"/>
    <property type="match status" value="1"/>
</dbReference>
<accession>A0ABY5PH33</accession>
<dbReference type="EMBL" id="CP088295">
    <property type="protein sequence ID" value="UUY03966.1"/>
    <property type="molecule type" value="Genomic_DNA"/>
</dbReference>
<dbReference type="Proteomes" id="UP001058860">
    <property type="component" value="Chromosome"/>
</dbReference>
<gene>
    <name evidence="3" type="ORF">LRS13_00090</name>
</gene>
<feature type="chain" id="PRO_5045071440" evidence="2">
    <location>
        <begin position="27"/>
        <end position="605"/>
    </location>
</feature>
<dbReference type="InterPro" id="IPR000408">
    <property type="entry name" value="Reg_chr_condens"/>
</dbReference>
<dbReference type="InterPro" id="IPR009091">
    <property type="entry name" value="RCC1/BLIP-II"/>
</dbReference>
<dbReference type="RefSeq" id="WP_353864463.1">
    <property type="nucleotide sequence ID" value="NZ_CP088295.1"/>
</dbReference>
<dbReference type="PROSITE" id="PS50012">
    <property type="entry name" value="RCC1_3"/>
    <property type="match status" value="4"/>
</dbReference>
<keyword evidence="2" id="KW-0732">Signal</keyword>
<keyword evidence="4" id="KW-1185">Reference proteome</keyword>
<evidence type="ECO:0000256" key="1">
    <source>
        <dbReference type="SAM" id="MobiDB-lite"/>
    </source>
</evidence>